<accession>A0A200QRU7</accession>
<dbReference type="EMBL" id="MVGT01001192">
    <property type="protein sequence ID" value="OVA13171.1"/>
    <property type="molecule type" value="Genomic_DNA"/>
</dbReference>
<evidence type="ECO:0000313" key="2">
    <source>
        <dbReference type="EMBL" id="OVA13171.1"/>
    </source>
</evidence>
<dbReference type="OMA" id="CAIMEDK"/>
<protein>
    <submittedName>
        <fullName evidence="2">Uncharacterized protein</fullName>
    </submittedName>
</protein>
<dbReference type="InParanoid" id="A0A200QRU7"/>
<gene>
    <name evidence="2" type="ORF">BVC80_8917g35</name>
</gene>
<evidence type="ECO:0000256" key="1">
    <source>
        <dbReference type="SAM" id="MobiDB-lite"/>
    </source>
</evidence>
<keyword evidence="3" id="KW-1185">Reference proteome</keyword>
<reference evidence="2 3" key="1">
    <citation type="journal article" date="2017" name="Mol. Plant">
        <title>The Genome of Medicinal Plant Macleaya cordata Provides New Insights into Benzylisoquinoline Alkaloids Metabolism.</title>
        <authorList>
            <person name="Liu X."/>
            <person name="Liu Y."/>
            <person name="Huang P."/>
            <person name="Ma Y."/>
            <person name="Qing Z."/>
            <person name="Tang Q."/>
            <person name="Cao H."/>
            <person name="Cheng P."/>
            <person name="Zheng Y."/>
            <person name="Yuan Z."/>
            <person name="Zhou Y."/>
            <person name="Liu J."/>
            <person name="Tang Z."/>
            <person name="Zhuo Y."/>
            <person name="Zhang Y."/>
            <person name="Yu L."/>
            <person name="Huang J."/>
            <person name="Yang P."/>
            <person name="Peng Q."/>
            <person name="Zhang J."/>
            <person name="Jiang W."/>
            <person name="Zhang Z."/>
            <person name="Lin K."/>
            <person name="Ro D.K."/>
            <person name="Chen X."/>
            <person name="Xiong X."/>
            <person name="Shang Y."/>
            <person name="Huang S."/>
            <person name="Zeng J."/>
        </authorList>
    </citation>
    <scope>NUCLEOTIDE SEQUENCE [LARGE SCALE GENOMIC DNA]</scope>
    <source>
        <strain evidence="3">cv. BLH2017</strain>
        <tissue evidence="2">Root</tissue>
    </source>
</reference>
<evidence type="ECO:0000313" key="3">
    <source>
        <dbReference type="Proteomes" id="UP000195402"/>
    </source>
</evidence>
<organism evidence="2 3">
    <name type="scientific">Macleaya cordata</name>
    <name type="common">Five-seeded plume-poppy</name>
    <name type="synonym">Bocconia cordata</name>
    <dbReference type="NCBI Taxonomy" id="56857"/>
    <lineage>
        <taxon>Eukaryota</taxon>
        <taxon>Viridiplantae</taxon>
        <taxon>Streptophyta</taxon>
        <taxon>Embryophyta</taxon>
        <taxon>Tracheophyta</taxon>
        <taxon>Spermatophyta</taxon>
        <taxon>Magnoliopsida</taxon>
        <taxon>Ranunculales</taxon>
        <taxon>Papaveraceae</taxon>
        <taxon>Papaveroideae</taxon>
        <taxon>Macleaya</taxon>
    </lineage>
</organism>
<dbReference type="PANTHER" id="PTHR35318:SF2">
    <property type="entry name" value="OS08G0138900 PROTEIN"/>
    <property type="match status" value="1"/>
</dbReference>
<dbReference type="OrthoDB" id="1917265at2759"/>
<feature type="region of interest" description="Disordered" evidence="1">
    <location>
        <begin position="23"/>
        <end position="73"/>
    </location>
</feature>
<dbReference type="PANTHER" id="PTHR35318">
    <property type="entry name" value="BNAA10G08410D PROTEIN"/>
    <property type="match status" value="1"/>
</dbReference>
<sequence length="148" mass="16524">MKFIRELVSCCVPSVGRQRVVRSRTEEKRSLMRLSSRRSSGALNEEEPPPPPPSLPCGKRGKLSGSKSWSATQTQWKPSLYAISEDKIFCVVVVGNTERTVRSDKKRAGKSKSKANKIRVRDYNDAADLRRSASMTAFPAFSPTAFLF</sequence>
<comment type="caution">
    <text evidence="2">The sequence shown here is derived from an EMBL/GenBank/DDBJ whole genome shotgun (WGS) entry which is preliminary data.</text>
</comment>
<proteinExistence type="predicted"/>
<name>A0A200QRU7_MACCD</name>
<dbReference type="Proteomes" id="UP000195402">
    <property type="component" value="Unassembled WGS sequence"/>
</dbReference>
<dbReference type="AlphaFoldDB" id="A0A200QRU7"/>